<feature type="compositionally biased region" description="Polar residues" evidence="1">
    <location>
        <begin position="1"/>
        <end position="12"/>
    </location>
</feature>
<keyword evidence="3" id="KW-1185">Reference proteome</keyword>
<protein>
    <submittedName>
        <fullName evidence="2">Uncharacterized protein</fullName>
    </submittedName>
</protein>
<evidence type="ECO:0000313" key="2">
    <source>
        <dbReference type="EMBL" id="GFR61205.1"/>
    </source>
</evidence>
<gene>
    <name evidence="2" type="ORF">ElyMa_003550600</name>
</gene>
<comment type="caution">
    <text evidence="2">The sequence shown here is derived from an EMBL/GenBank/DDBJ whole genome shotgun (WGS) entry which is preliminary data.</text>
</comment>
<reference evidence="2 3" key="1">
    <citation type="journal article" date="2021" name="Elife">
        <title>Chloroplast acquisition without the gene transfer in kleptoplastic sea slugs, Plakobranchus ocellatus.</title>
        <authorList>
            <person name="Maeda T."/>
            <person name="Takahashi S."/>
            <person name="Yoshida T."/>
            <person name="Shimamura S."/>
            <person name="Takaki Y."/>
            <person name="Nagai Y."/>
            <person name="Toyoda A."/>
            <person name="Suzuki Y."/>
            <person name="Arimoto A."/>
            <person name="Ishii H."/>
            <person name="Satoh N."/>
            <person name="Nishiyama T."/>
            <person name="Hasebe M."/>
            <person name="Maruyama T."/>
            <person name="Minagawa J."/>
            <person name="Obokata J."/>
            <person name="Shigenobu S."/>
        </authorList>
    </citation>
    <scope>NUCLEOTIDE SEQUENCE [LARGE SCALE GENOMIC DNA]</scope>
</reference>
<sequence length="224" mass="24596">MLAPVNYSQGTHTRTHTPSHARTPKYDVNREKRTVNQQGYLIDTDLKVLKQKVFSLLLKIASVGDCLTDMFVPGFAIQVGYCPFRDGKRGPLSLARRALTCNEQTENAAVCFCRQTVSQTTHRKYIFVWDCAGITCRCHRPAPGNILRGKVTYPSNTAPGNTGRGKATYPSNTAPGNIMRGKAAYPSNTALGNIMRGKATYPSDTAPGNIMRGKATYGTHLIQR</sequence>
<proteinExistence type="predicted"/>
<dbReference type="Proteomes" id="UP000762676">
    <property type="component" value="Unassembled WGS sequence"/>
</dbReference>
<evidence type="ECO:0000313" key="3">
    <source>
        <dbReference type="Proteomes" id="UP000762676"/>
    </source>
</evidence>
<feature type="compositionally biased region" description="Basic residues" evidence="1">
    <location>
        <begin position="13"/>
        <end position="23"/>
    </location>
</feature>
<evidence type="ECO:0000256" key="1">
    <source>
        <dbReference type="SAM" id="MobiDB-lite"/>
    </source>
</evidence>
<accession>A0AAV4EKH3</accession>
<dbReference type="EMBL" id="BMAT01007266">
    <property type="protein sequence ID" value="GFR61205.1"/>
    <property type="molecule type" value="Genomic_DNA"/>
</dbReference>
<feature type="region of interest" description="Disordered" evidence="1">
    <location>
        <begin position="1"/>
        <end position="24"/>
    </location>
</feature>
<feature type="region of interest" description="Disordered" evidence="1">
    <location>
        <begin position="153"/>
        <end position="180"/>
    </location>
</feature>
<dbReference type="AlphaFoldDB" id="A0AAV4EKH3"/>
<organism evidence="2 3">
    <name type="scientific">Elysia marginata</name>
    <dbReference type="NCBI Taxonomy" id="1093978"/>
    <lineage>
        <taxon>Eukaryota</taxon>
        <taxon>Metazoa</taxon>
        <taxon>Spiralia</taxon>
        <taxon>Lophotrochozoa</taxon>
        <taxon>Mollusca</taxon>
        <taxon>Gastropoda</taxon>
        <taxon>Heterobranchia</taxon>
        <taxon>Euthyneura</taxon>
        <taxon>Panpulmonata</taxon>
        <taxon>Sacoglossa</taxon>
        <taxon>Placobranchoidea</taxon>
        <taxon>Plakobranchidae</taxon>
        <taxon>Elysia</taxon>
    </lineage>
</organism>
<name>A0AAV4EKH3_9GAST</name>